<reference evidence="8 9" key="1">
    <citation type="journal article" date="2016" name="Nat. Commun.">
        <title>Thousands of microbial genomes shed light on interconnected biogeochemical processes in an aquifer system.</title>
        <authorList>
            <person name="Anantharaman K."/>
            <person name="Brown C.T."/>
            <person name="Hug L.A."/>
            <person name="Sharon I."/>
            <person name="Castelle C.J."/>
            <person name="Probst A.J."/>
            <person name="Thomas B.C."/>
            <person name="Singh A."/>
            <person name="Wilkins M.J."/>
            <person name="Karaoz U."/>
            <person name="Brodie E.L."/>
            <person name="Williams K.H."/>
            <person name="Hubbard S.S."/>
            <person name="Banfield J.F."/>
        </authorList>
    </citation>
    <scope>NUCLEOTIDE SEQUENCE [LARGE SCALE GENOMIC DNA]</scope>
</reference>
<dbReference type="Proteomes" id="UP000178599">
    <property type="component" value="Unassembled WGS sequence"/>
</dbReference>
<dbReference type="AlphaFoldDB" id="A0A1G2CQ03"/>
<protein>
    <recommendedName>
        <fullName evidence="7">ComEC/Rec2-related protein domain-containing protein</fullName>
    </recommendedName>
</protein>
<evidence type="ECO:0000313" key="8">
    <source>
        <dbReference type="EMBL" id="OGZ03327.1"/>
    </source>
</evidence>
<feature type="transmembrane region" description="Helical" evidence="6">
    <location>
        <begin position="63"/>
        <end position="83"/>
    </location>
</feature>
<evidence type="ECO:0000259" key="7">
    <source>
        <dbReference type="Pfam" id="PF03772"/>
    </source>
</evidence>
<dbReference type="GO" id="GO:0005886">
    <property type="term" value="C:plasma membrane"/>
    <property type="evidence" value="ECO:0007669"/>
    <property type="project" value="UniProtKB-SubCell"/>
</dbReference>
<proteinExistence type="predicted"/>
<feature type="transmembrane region" description="Helical" evidence="6">
    <location>
        <begin position="232"/>
        <end position="253"/>
    </location>
</feature>
<feature type="transmembrane region" description="Helical" evidence="6">
    <location>
        <begin position="12"/>
        <end position="32"/>
    </location>
</feature>
<sequence>MVLENKKENNMFLHEAAFFISVFILFGMVFYLCKISWIAVLFLFVFVFSSLFIYGFIFNRDKILKISFLSFFILTGFFYAFWFEGKKEKMLVLPDFREVFVFKVVVSSEPIAAEKYQAMRAQLIPPYSGEILIYTDPFLEVRQGDVLKVEGKVEKREKKEPLAFFPKIEVLEKGSGGVSAKLFYFKSRTIDFFYKTIQQKEAALLSGLVFGDKEGFASEFKDNLAKSGTTHIVALSGFNITILVSAIALIFGYFFSRRLTFFLTVFAIVIFTIMVGAEASITRAALMGFIAILAPLVGRIYSVRNAIVLSALVMAVFNPEVLLSVGFQLSFLSLIGIVYLVPTIKKVFSLEERKTFLNWRENLLTTFSAQMMVAPLGLYYFGRLSIFSLAANMLILEAVPYAMAFGGILGVFGFFGDWLIFAGKTFGWFAFVVLKYQVIIIDFFANSFQWSAFNMEKGKISLFFIAGYYLIVAIIINRYKTRRFSDKNF</sequence>
<dbReference type="InterPro" id="IPR004477">
    <property type="entry name" value="ComEC_N"/>
</dbReference>
<evidence type="ECO:0000256" key="2">
    <source>
        <dbReference type="ARBA" id="ARBA00022475"/>
    </source>
</evidence>
<evidence type="ECO:0000256" key="4">
    <source>
        <dbReference type="ARBA" id="ARBA00022989"/>
    </source>
</evidence>
<dbReference type="PANTHER" id="PTHR30619">
    <property type="entry name" value="DNA INTERNALIZATION/COMPETENCE PROTEIN COMEC/REC2"/>
    <property type="match status" value="1"/>
</dbReference>
<feature type="transmembrane region" description="Helical" evidence="6">
    <location>
        <begin position="401"/>
        <end position="421"/>
    </location>
</feature>
<dbReference type="PANTHER" id="PTHR30619:SF7">
    <property type="entry name" value="BETA-LACTAMASE DOMAIN PROTEIN"/>
    <property type="match status" value="1"/>
</dbReference>
<keyword evidence="5 6" id="KW-0472">Membrane</keyword>
<feature type="transmembrane region" description="Helical" evidence="6">
    <location>
        <begin position="259"/>
        <end position="277"/>
    </location>
</feature>
<name>A0A1G2CQ03_9BACT</name>
<comment type="caution">
    <text evidence="8">The sequence shown here is derived from an EMBL/GenBank/DDBJ whole genome shotgun (WGS) entry which is preliminary data.</text>
</comment>
<keyword evidence="3 6" id="KW-0812">Transmembrane</keyword>
<keyword evidence="2" id="KW-1003">Cell membrane</keyword>
<feature type="domain" description="ComEC/Rec2-related protein" evidence="7">
    <location>
        <begin position="208"/>
        <end position="476"/>
    </location>
</feature>
<organism evidence="8 9">
    <name type="scientific">Candidatus Liptonbacteria bacterium RIFOXYB1_FULL_36_10</name>
    <dbReference type="NCBI Taxonomy" id="1798654"/>
    <lineage>
        <taxon>Bacteria</taxon>
        <taxon>Candidatus Liptoniibacteriota</taxon>
    </lineage>
</organism>
<gene>
    <name evidence="8" type="ORF">A2390_03005</name>
</gene>
<dbReference type="Pfam" id="PF03772">
    <property type="entry name" value="Competence"/>
    <property type="match status" value="1"/>
</dbReference>
<dbReference type="InterPro" id="IPR052159">
    <property type="entry name" value="Competence_DNA_uptake"/>
</dbReference>
<feature type="transmembrane region" description="Helical" evidence="6">
    <location>
        <begin position="428"/>
        <end position="448"/>
    </location>
</feature>
<feature type="transmembrane region" description="Helical" evidence="6">
    <location>
        <begin position="321"/>
        <end position="341"/>
    </location>
</feature>
<evidence type="ECO:0000313" key="9">
    <source>
        <dbReference type="Proteomes" id="UP000178599"/>
    </source>
</evidence>
<keyword evidence="4 6" id="KW-1133">Transmembrane helix</keyword>
<feature type="transmembrane region" description="Helical" evidence="6">
    <location>
        <begin position="460"/>
        <end position="479"/>
    </location>
</feature>
<evidence type="ECO:0000256" key="1">
    <source>
        <dbReference type="ARBA" id="ARBA00004651"/>
    </source>
</evidence>
<feature type="transmembrane region" description="Helical" evidence="6">
    <location>
        <begin position="37"/>
        <end position="57"/>
    </location>
</feature>
<dbReference type="EMBL" id="MHLE01000005">
    <property type="protein sequence ID" value="OGZ03327.1"/>
    <property type="molecule type" value="Genomic_DNA"/>
</dbReference>
<comment type="subcellular location">
    <subcellularLocation>
        <location evidence="1">Cell membrane</location>
        <topology evidence="1">Multi-pass membrane protein</topology>
    </subcellularLocation>
</comment>
<accession>A0A1G2CQ03</accession>
<evidence type="ECO:0000256" key="6">
    <source>
        <dbReference type="SAM" id="Phobius"/>
    </source>
</evidence>
<dbReference type="NCBIfam" id="TIGR00360">
    <property type="entry name" value="ComEC_N-term"/>
    <property type="match status" value="1"/>
</dbReference>
<feature type="transmembrane region" description="Helical" evidence="6">
    <location>
        <begin position="284"/>
        <end position="301"/>
    </location>
</feature>
<evidence type="ECO:0000256" key="3">
    <source>
        <dbReference type="ARBA" id="ARBA00022692"/>
    </source>
</evidence>
<evidence type="ECO:0000256" key="5">
    <source>
        <dbReference type="ARBA" id="ARBA00023136"/>
    </source>
</evidence>
<feature type="transmembrane region" description="Helical" evidence="6">
    <location>
        <begin position="362"/>
        <end position="381"/>
    </location>
</feature>